<evidence type="ECO:0000256" key="8">
    <source>
        <dbReference type="ARBA" id="ARBA00022989"/>
    </source>
</evidence>
<feature type="transmembrane region" description="Helical" evidence="10">
    <location>
        <begin position="1243"/>
        <end position="1266"/>
    </location>
</feature>
<dbReference type="GO" id="GO:0005886">
    <property type="term" value="C:plasma membrane"/>
    <property type="evidence" value="ECO:0007669"/>
    <property type="project" value="UniProtKB-ARBA"/>
</dbReference>
<dbReference type="GO" id="GO:0005524">
    <property type="term" value="F:ATP binding"/>
    <property type="evidence" value="ECO:0007669"/>
    <property type="project" value="UniProtKB-KW"/>
</dbReference>
<dbReference type="PROSITE" id="PS50893">
    <property type="entry name" value="ABC_TRANSPORTER_2"/>
    <property type="match status" value="2"/>
</dbReference>
<feature type="transmembrane region" description="Helical" evidence="10">
    <location>
        <begin position="1055"/>
        <end position="1078"/>
    </location>
</feature>
<proteinExistence type="inferred from homology"/>
<gene>
    <name evidence="12" type="ORF">SNE40_019569</name>
</gene>
<feature type="transmembrane region" description="Helical" evidence="10">
    <location>
        <begin position="377"/>
        <end position="397"/>
    </location>
</feature>
<keyword evidence="3" id="KW-0813">Transport</keyword>
<dbReference type="InterPro" id="IPR003593">
    <property type="entry name" value="AAA+_ATPase"/>
</dbReference>
<comment type="caution">
    <text evidence="12">The sequence shown here is derived from an EMBL/GenBank/DDBJ whole genome shotgun (WGS) entry which is preliminary data.</text>
</comment>
<name>A0AAN8JAR9_PATCE</name>
<dbReference type="InterPro" id="IPR013525">
    <property type="entry name" value="ABC2_TM"/>
</dbReference>
<dbReference type="Pfam" id="PF23321">
    <property type="entry name" value="R1_ABCA1"/>
    <property type="match status" value="1"/>
</dbReference>
<evidence type="ECO:0000313" key="13">
    <source>
        <dbReference type="Proteomes" id="UP001347796"/>
    </source>
</evidence>
<feature type="domain" description="ABC transporter" evidence="11">
    <location>
        <begin position="1342"/>
        <end position="1576"/>
    </location>
</feature>
<feature type="transmembrane region" description="Helical" evidence="10">
    <location>
        <begin position="1169"/>
        <end position="1189"/>
    </location>
</feature>
<evidence type="ECO:0000256" key="10">
    <source>
        <dbReference type="SAM" id="Phobius"/>
    </source>
</evidence>
<dbReference type="InterPro" id="IPR056264">
    <property type="entry name" value="R2_ABCA1-4-like"/>
</dbReference>
<evidence type="ECO:0000259" key="11">
    <source>
        <dbReference type="PROSITE" id="PS50893"/>
    </source>
</evidence>
<evidence type="ECO:0000256" key="1">
    <source>
        <dbReference type="ARBA" id="ARBA00004141"/>
    </source>
</evidence>
<sequence>MVSFFQQLKALMQRNILLKKRNKKQLIQEIFFPIYFVAILAMIKALSKPSTKPAINRFPVNSLNDSTFQFNATTKKILVSPNTTDIQTIMTHVSSLLGSVQYEMYGDMKTIEDIYRNNSKEIGAGLVFNYQGGNIMDYAIRMDYSDASTDGKWLALSTAGCRDSYQLNGTMGGSQCQVNNFLTSGFIWLQNAIDTALIRVNKSNPSVLMPDVSVQLMPKGPFTSDISIIQTLASIYFVFAYSLFINFLTTNIVAEKEKKIREGMKMMGLKDVVFWLSWSLIYAALILLVTIIVIIIAYASNFLPNSNIFLLFLMLFLYGLSIINLAFLLTPFFKKAKVAGIVAGFSTVIISCLYFAVSLTRTQTVDGYSYSVGAGGRVALCFLSPVALALAVDQGLFLDVAKGGMTFETATLGEFPLYIPILMLCVDFILYGLLAFYLDHVIPGEYGVRYKPWYCLLPSYWCQSKKGNYDIQSLIDNQHLTHHSDMTHGDDVENVPREMEEKASIRLYNIGKTFPGKEKGETINAVNGISLDIYEGQITGLLGHNGAGKTTLLNMLYGLLPTTSGGAIINNLDVSDSSDMEKIRSMCGICPQHNILYDELSCKEHLRVFAGIKGVHSGKVESVIKQSLTDVDLSDQGDVFAKDLSGGQKRKLSVAIALIGDPKIIFLDEPTAGMDPHSRRHLWSLLKKQKAGKVIVLTTHFMDEADILADRKAIISKGKLRCCGSSLFLKSKFGIGYHLNMISEPSCNADDVTELLKENINGVEHRRSHGKELAYTVPLNEVDKFAAMFNSLEEKGSDGVTKAEKMGIKSYGVSMTSLEEVFLKLGNDEESDDTDGKSANGTNMINVNDVSVNMDRNSTPEDANNLFNSKNSLNLNKGGELMKQRLKAFLKIRFLLQIREKLALIFQIFLPIILVTSGLLLNKFGAKVNTSNDVISMSIKPDQYASSNFLFVDSMNDATSQAVVTQLNTYMKVDDIKNTSVDLMSIAPHNIGVNLQTMVTGTSMVYTSLYNDTALLSLPVIVNIMSNILLGDNLINTFNLPWPSLTNKRPYDGTTFSSIMILGMAFVFTIAGFAANHVKIKEIKFKSQLRVSGITFNMYWGVNFLFDLGLYLIPAIVCIIIVLAIQLPSLTPGGAIFCVIVLFITFIPANILLAYCFTYAFDKFETCIAVLPNVFLYGSLIPYLAVSLMDMLIREGNAPVIVHYLCTLLIPPYSIFGGFYYIDRVYRIKSYMQQTDSILFSDYMEAPILLPLLIPICHAVLLYILLRILDIKSNGGDIKELFKSSSHSNQVVPDDNSDLIKDEDEDVKEERQTVANLQHQSGHDYVAFVSNLRKEFTKRGKTEYKGCTKVEQDDKIKVAVRNATMSVKAGEVFGLLGPNGAGKTTLMNMIIAEVGPTRGKVVVNGHDIRSNMSDAFQALGYCPQHDPLLEAITLKEHLQLFAAIRGVPESQIDRIANFYIENLKVQEHADKHTKKCSGGTKRKLCYAISMLGSPEVVLLDEPSTGMDPQSKRFLWDTISASFSSTEKGAILTTHYMEEADALCNRLAIMVNGKLECLGPSQHLKDKYGSGYLLEIKIKQVANVEEKMDELEEEIKRMFPHYTCAERFGDRGQYKIPREDVTSLAQAFASLENAKQNMGVEEYSFCQSTLEQVFLEFAKKQFEEGDENGVIRSPKRKASSKVL</sequence>
<keyword evidence="7" id="KW-0067">ATP-binding</keyword>
<organism evidence="12 13">
    <name type="scientific">Patella caerulea</name>
    <name type="common">Rayed Mediterranean limpet</name>
    <dbReference type="NCBI Taxonomy" id="87958"/>
    <lineage>
        <taxon>Eukaryota</taxon>
        <taxon>Metazoa</taxon>
        <taxon>Spiralia</taxon>
        <taxon>Lophotrochozoa</taxon>
        <taxon>Mollusca</taxon>
        <taxon>Gastropoda</taxon>
        <taxon>Patellogastropoda</taxon>
        <taxon>Patelloidea</taxon>
        <taxon>Patellidae</taxon>
        <taxon>Patella</taxon>
    </lineage>
</organism>
<feature type="transmembrane region" description="Helical" evidence="10">
    <location>
        <begin position="1133"/>
        <end position="1157"/>
    </location>
</feature>
<feature type="transmembrane region" description="Helical" evidence="10">
    <location>
        <begin position="308"/>
        <end position="329"/>
    </location>
</feature>
<dbReference type="SMART" id="SM00382">
    <property type="entry name" value="AAA"/>
    <property type="match status" value="2"/>
</dbReference>
<protein>
    <recommendedName>
        <fullName evidence="11">ABC transporter domain-containing protein</fullName>
    </recommendedName>
</protein>
<evidence type="ECO:0000256" key="7">
    <source>
        <dbReference type="ARBA" id="ARBA00022840"/>
    </source>
</evidence>
<accession>A0AAN8JAR9</accession>
<keyword evidence="9 10" id="KW-0472">Membrane</keyword>
<feature type="transmembrane region" description="Helical" evidence="10">
    <location>
        <begin position="275"/>
        <end position="296"/>
    </location>
</feature>
<dbReference type="PANTHER" id="PTHR19229:SF209">
    <property type="entry name" value="ATP-BINDING CASSETTE SUB-FAMILY A MEMBER 5 ISOFORM X1"/>
    <property type="match status" value="1"/>
</dbReference>
<dbReference type="SUPFAM" id="SSF52540">
    <property type="entry name" value="P-loop containing nucleoside triphosphate hydrolases"/>
    <property type="match status" value="2"/>
</dbReference>
<dbReference type="Pfam" id="PF00005">
    <property type="entry name" value="ABC_tran"/>
    <property type="match status" value="2"/>
</dbReference>
<dbReference type="InterPro" id="IPR026082">
    <property type="entry name" value="ABCA"/>
</dbReference>
<keyword evidence="8 10" id="KW-1133">Transmembrane helix</keyword>
<dbReference type="PANTHER" id="PTHR19229">
    <property type="entry name" value="ATP-BINDING CASSETTE TRANSPORTER SUBFAMILY A ABCA"/>
    <property type="match status" value="1"/>
</dbReference>
<dbReference type="GO" id="GO:0140359">
    <property type="term" value="F:ABC-type transporter activity"/>
    <property type="evidence" value="ECO:0007669"/>
    <property type="project" value="InterPro"/>
</dbReference>
<evidence type="ECO:0000256" key="5">
    <source>
        <dbReference type="ARBA" id="ARBA00022737"/>
    </source>
</evidence>
<feature type="transmembrane region" description="Helical" evidence="10">
    <location>
        <begin position="417"/>
        <end position="438"/>
    </location>
</feature>
<dbReference type="InterPro" id="IPR017871">
    <property type="entry name" value="ABC_transporter-like_CS"/>
</dbReference>
<feature type="transmembrane region" description="Helical" evidence="10">
    <location>
        <begin position="338"/>
        <end position="357"/>
    </location>
</feature>
<evidence type="ECO:0000256" key="3">
    <source>
        <dbReference type="ARBA" id="ARBA00022448"/>
    </source>
</evidence>
<dbReference type="FunFam" id="3.40.50.300:FF:000436">
    <property type="entry name" value="ATP binding cassette subfamily A member 9"/>
    <property type="match status" value="1"/>
</dbReference>
<dbReference type="FunFam" id="3.40.50.300:FF:000335">
    <property type="entry name" value="ATP binding cassette subfamily A member 5"/>
    <property type="match status" value="1"/>
</dbReference>
<dbReference type="Proteomes" id="UP001347796">
    <property type="component" value="Unassembled WGS sequence"/>
</dbReference>
<keyword evidence="13" id="KW-1185">Reference proteome</keyword>
<feature type="transmembrane region" description="Helical" evidence="10">
    <location>
        <begin position="902"/>
        <end position="921"/>
    </location>
</feature>
<evidence type="ECO:0000256" key="9">
    <source>
        <dbReference type="ARBA" id="ARBA00023136"/>
    </source>
</evidence>
<dbReference type="GO" id="GO:0005319">
    <property type="term" value="F:lipid transporter activity"/>
    <property type="evidence" value="ECO:0007669"/>
    <property type="project" value="TreeGrafter"/>
</dbReference>
<reference evidence="12 13" key="1">
    <citation type="submission" date="2024-01" db="EMBL/GenBank/DDBJ databases">
        <title>The genome of the rayed Mediterranean limpet Patella caerulea (Linnaeus, 1758).</title>
        <authorList>
            <person name="Anh-Thu Weber A."/>
            <person name="Halstead-Nussloch G."/>
        </authorList>
    </citation>
    <scope>NUCLEOTIDE SEQUENCE [LARGE SCALE GENOMIC DNA]</scope>
    <source>
        <strain evidence="12">AATW-2023a</strain>
        <tissue evidence="12">Whole specimen</tissue>
    </source>
</reference>
<evidence type="ECO:0000256" key="6">
    <source>
        <dbReference type="ARBA" id="ARBA00022741"/>
    </source>
</evidence>
<dbReference type="EMBL" id="JAZGQO010000014">
    <property type="protein sequence ID" value="KAK6171363.1"/>
    <property type="molecule type" value="Genomic_DNA"/>
</dbReference>
<dbReference type="InterPro" id="IPR003439">
    <property type="entry name" value="ABC_transporter-like_ATP-bd"/>
</dbReference>
<dbReference type="Gene3D" id="3.40.50.300">
    <property type="entry name" value="P-loop containing nucleotide triphosphate hydrolases"/>
    <property type="match status" value="2"/>
</dbReference>
<keyword evidence="6" id="KW-0547">Nucleotide-binding</keyword>
<dbReference type="GO" id="GO:0016887">
    <property type="term" value="F:ATP hydrolysis activity"/>
    <property type="evidence" value="ECO:0007669"/>
    <property type="project" value="InterPro"/>
</dbReference>
<comment type="subcellular location">
    <subcellularLocation>
        <location evidence="1">Membrane</location>
        <topology evidence="1">Multi-pass membrane protein</topology>
    </subcellularLocation>
</comment>
<dbReference type="CDD" id="cd03263">
    <property type="entry name" value="ABC_subfamily_A"/>
    <property type="match status" value="2"/>
</dbReference>
<dbReference type="Pfam" id="PF12698">
    <property type="entry name" value="ABC2_membrane_3"/>
    <property type="match status" value="2"/>
</dbReference>
<dbReference type="InterPro" id="IPR027417">
    <property type="entry name" value="P-loop_NTPase"/>
</dbReference>
<feature type="transmembrane region" description="Helical" evidence="10">
    <location>
        <begin position="233"/>
        <end position="254"/>
    </location>
</feature>
<feature type="transmembrane region" description="Helical" evidence="10">
    <location>
        <begin position="1014"/>
        <end position="1035"/>
    </location>
</feature>
<dbReference type="PROSITE" id="PS00211">
    <property type="entry name" value="ABC_TRANSPORTER_1"/>
    <property type="match status" value="1"/>
</dbReference>
<evidence type="ECO:0000256" key="4">
    <source>
        <dbReference type="ARBA" id="ARBA00022692"/>
    </source>
</evidence>
<comment type="similarity">
    <text evidence="2">Belongs to the ABC transporter superfamily. ABCA family.</text>
</comment>
<evidence type="ECO:0000256" key="2">
    <source>
        <dbReference type="ARBA" id="ARBA00008869"/>
    </source>
</evidence>
<feature type="domain" description="ABC transporter" evidence="11">
    <location>
        <begin position="505"/>
        <end position="742"/>
    </location>
</feature>
<evidence type="ECO:0000313" key="12">
    <source>
        <dbReference type="EMBL" id="KAK6171363.1"/>
    </source>
</evidence>
<keyword evidence="5" id="KW-0677">Repeat</keyword>
<feature type="transmembrane region" description="Helical" evidence="10">
    <location>
        <begin position="1201"/>
        <end position="1222"/>
    </location>
</feature>
<keyword evidence="4 10" id="KW-0812">Transmembrane</keyword>
<feature type="transmembrane region" description="Helical" evidence="10">
    <location>
        <begin position="1099"/>
        <end position="1127"/>
    </location>
</feature>